<dbReference type="Pfam" id="PF00534">
    <property type="entry name" value="Glycos_transf_1"/>
    <property type="match status" value="1"/>
</dbReference>
<evidence type="ECO:0000256" key="3">
    <source>
        <dbReference type="ARBA" id="ARBA00012645"/>
    </source>
</evidence>
<dbReference type="GO" id="GO:0004377">
    <property type="term" value="F:GDP-Man:Man(3)GlcNAc(2)-PP-Dol alpha-1,2-mannosyltransferase activity"/>
    <property type="evidence" value="ECO:0007669"/>
    <property type="project" value="UniProtKB-UniRule"/>
</dbReference>
<keyword evidence="6 12" id="KW-0808">Transferase</keyword>
<dbReference type="OrthoDB" id="2276068at2759"/>
<comment type="catalytic activity">
    <reaction evidence="11 12">
        <text>an alpha-D-Man-(1-&gt;3)-[alpha-D-Man-(1-&gt;6)]-beta-D-Man-(1-&gt;4)-beta-D-GlcNAc-(1-&gt;4)-alpha-D-GlcNAc-diphospho-di-trans,poly-cis-dolichol + 2 GDP-alpha-D-mannose = an alpha-D-Man-(1-&gt;2)-alpha-D-Man-(1-&gt;2)-alpha-D-Man-(1-&gt;3)-[alpha-D-Man-(1-&gt;6)]-beta-D-Man-(1-&gt;4)-beta-D-GlcNAc-(1-&gt;4)-alpha-D-GlcNAc-diphospho-di-trans,poly-cis-dolichol + 2 GDP + 2 H(+)</text>
        <dbReference type="Rhea" id="RHEA:29523"/>
        <dbReference type="Rhea" id="RHEA-COMP:19515"/>
        <dbReference type="Rhea" id="RHEA-COMP:19516"/>
        <dbReference type="ChEBI" id="CHEBI:15378"/>
        <dbReference type="ChEBI" id="CHEBI:57527"/>
        <dbReference type="ChEBI" id="CHEBI:58189"/>
        <dbReference type="ChEBI" id="CHEBI:132511"/>
        <dbReference type="ChEBI" id="CHEBI:132515"/>
        <dbReference type="EC" id="2.4.1.131"/>
    </reaction>
    <physiologicalReaction direction="left-to-right" evidence="11 12">
        <dbReference type="Rhea" id="RHEA:29524"/>
    </physiologicalReaction>
</comment>
<evidence type="ECO:0000256" key="7">
    <source>
        <dbReference type="ARBA" id="ARBA00022692"/>
    </source>
</evidence>
<protein>
    <recommendedName>
        <fullName evidence="4 12">GDP-Man:Man(3)GlcNAc(2)-PP-Dol alpha-1,2-mannosyltransferase</fullName>
        <ecNumber evidence="3 12">2.4.1.131</ecNumber>
    </recommendedName>
</protein>
<evidence type="ECO:0000256" key="5">
    <source>
        <dbReference type="ARBA" id="ARBA00022676"/>
    </source>
</evidence>
<evidence type="ECO:0000313" key="15">
    <source>
        <dbReference type="EMBL" id="KAF9778042.1"/>
    </source>
</evidence>
<name>A0A9P6H4U5_9AGAM</name>
<evidence type="ECO:0000256" key="11">
    <source>
        <dbReference type="ARBA" id="ARBA00045065"/>
    </source>
</evidence>
<reference evidence="15" key="1">
    <citation type="journal article" date="2020" name="Nat. Commun.">
        <title>Large-scale genome sequencing of mycorrhizal fungi provides insights into the early evolution of symbiotic traits.</title>
        <authorList>
            <person name="Miyauchi S."/>
            <person name="Kiss E."/>
            <person name="Kuo A."/>
            <person name="Drula E."/>
            <person name="Kohler A."/>
            <person name="Sanchez-Garcia M."/>
            <person name="Morin E."/>
            <person name="Andreopoulos B."/>
            <person name="Barry K.W."/>
            <person name="Bonito G."/>
            <person name="Buee M."/>
            <person name="Carver A."/>
            <person name="Chen C."/>
            <person name="Cichocki N."/>
            <person name="Clum A."/>
            <person name="Culley D."/>
            <person name="Crous P.W."/>
            <person name="Fauchery L."/>
            <person name="Girlanda M."/>
            <person name="Hayes R.D."/>
            <person name="Keri Z."/>
            <person name="LaButti K."/>
            <person name="Lipzen A."/>
            <person name="Lombard V."/>
            <person name="Magnuson J."/>
            <person name="Maillard F."/>
            <person name="Murat C."/>
            <person name="Nolan M."/>
            <person name="Ohm R.A."/>
            <person name="Pangilinan J."/>
            <person name="Pereira M.F."/>
            <person name="Perotto S."/>
            <person name="Peter M."/>
            <person name="Pfister S."/>
            <person name="Riley R."/>
            <person name="Sitrit Y."/>
            <person name="Stielow J.B."/>
            <person name="Szollosi G."/>
            <person name="Zifcakova L."/>
            <person name="Stursova M."/>
            <person name="Spatafora J.W."/>
            <person name="Tedersoo L."/>
            <person name="Vaario L.M."/>
            <person name="Yamada A."/>
            <person name="Yan M."/>
            <person name="Wang P."/>
            <person name="Xu J."/>
            <person name="Bruns T."/>
            <person name="Baldrian P."/>
            <person name="Vilgalys R."/>
            <person name="Dunand C."/>
            <person name="Henrissat B."/>
            <person name="Grigoriev I.V."/>
            <person name="Hibbett D."/>
            <person name="Nagy L.G."/>
            <person name="Martin F.M."/>
        </authorList>
    </citation>
    <scope>NUCLEOTIDE SEQUENCE</scope>
    <source>
        <strain evidence="15">UH-Tt-Lm1</strain>
    </source>
</reference>
<evidence type="ECO:0000259" key="13">
    <source>
        <dbReference type="Pfam" id="PF00534"/>
    </source>
</evidence>
<reference evidence="15" key="2">
    <citation type="submission" date="2020-11" db="EMBL/GenBank/DDBJ databases">
        <authorList>
            <consortium name="DOE Joint Genome Institute"/>
            <person name="Kuo A."/>
            <person name="Miyauchi S."/>
            <person name="Kiss E."/>
            <person name="Drula E."/>
            <person name="Kohler A."/>
            <person name="Sanchez-Garcia M."/>
            <person name="Andreopoulos B."/>
            <person name="Barry K.W."/>
            <person name="Bonito G."/>
            <person name="Buee M."/>
            <person name="Carver A."/>
            <person name="Chen C."/>
            <person name="Cichocki N."/>
            <person name="Clum A."/>
            <person name="Culley D."/>
            <person name="Crous P.W."/>
            <person name="Fauchery L."/>
            <person name="Girlanda M."/>
            <person name="Hayes R."/>
            <person name="Keri Z."/>
            <person name="Labutti K."/>
            <person name="Lipzen A."/>
            <person name="Lombard V."/>
            <person name="Magnuson J."/>
            <person name="Maillard F."/>
            <person name="Morin E."/>
            <person name="Murat C."/>
            <person name="Nolan M."/>
            <person name="Ohm R."/>
            <person name="Pangilinan J."/>
            <person name="Pereira M."/>
            <person name="Perotto S."/>
            <person name="Peter M."/>
            <person name="Riley R."/>
            <person name="Sitrit Y."/>
            <person name="Stielow B."/>
            <person name="Szollosi G."/>
            <person name="Zifcakova L."/>
            <person name="Stursova M."/>
            <person name="Spatafora J.W."/>
            <person name="Tedersoo L."/>
            <person name="Vaario L.-M."/>
            <person name="Yamada A."/>
            <person name="Yan M."/>
            <person name="Wang P."/>
            <person name="Xu J."/>
            <person name="Bruns T."/>
            <person name="Baldrian P."/>
            <person name="Vilgalys R."/>
            <person name="Henrissat B."/>
            <person name="Grigoriev I.V."/>
            <person name="Hibbett D."/>
            <person name="Nagy L.G."/>
            <person name="Martin F.M."/>
        </authorList>
    </citation>
    <scope>NUCLEOTIDE SEQUENCE</scope>
    <source>
        <strain evidence="15">UH-Tt-Lm1</strain>
    </source>
</reference>
<evidence type="ECO:0000259" key="14">
    <source>
        <dbReference type="Pfam" id="PF15924"/>
    </source>
</evidence>
<dbReference type="PANTHER" id="PTHR45919">
    <property type="entry name" value="GDP-MAN:MAN(3)GLCNAC(2)-PP-DOL ALPHA-1,2-MANNOSYLTRANSFERASE"/>
    <property type="match status" value="1"/>
</dbReference>
<keyword evidence="7 12" id="KW-0812">Transmembrane</keyword>
<accession>A0A9P6H4U5</accession>
<dbReference type="CDD" id="cd03806">
    <property type="entry name" value="GT4_ALG11-like"/>
    <property type="match status" value="1"/>
</dbReference>
<evidence type="ECO:0000256" key="10">
    <source>
        <dbReference type="ARBA" id="ARBA00023136"/>
    </source>
</evidence>
<dbReference type="Pfam" id="PF15924">
    <property type="entry name" value="ALG11_N"/>
    <property type="match status" value="1"/>
</dbReference>
<organism evidence="15 16">
    <name type="scientific">Thelephora terrestris</name>
    <dbReference type="NCBI Taxonomy" id="56493"/>
    <lineage>
        <taxon>Eukaryota</taxon>
        <taxon>Fungi</taxon>
        <taxon>Dikarya</taxon>
        <taxon>Basidiomycota</taxon>
        <taxon>Agaricomycotina</taxon>
        <taxon>Agaricomycetes</taxon>
        <taxon>Thelephorales</taxon>
        <taxon>Thelephoraceae</taxon>
        <taxon>Thelephora</taxon>
    </lineage>
</organism>
<dbReference type="PANTHER" id="PTHR45919:SF1">
    <property type="entry name" value="GDP-MAN:MAN(3)GLCNAC(2)-PP-DOL ALPHA-1,2-MANNOSYLTRANSFERASE"/>
    <property type="match status" value="1"/>
</dbReference>
<keyword evidence="5 12" id="KW-0328">Glycosyltransferase</keyword>
<keyword evidence="9 12" id="KW-1133">Transmembrane helix</keyword>
<comment type="function">
    <text evidence="12">GDP-Man:Man(3)GlcNAc(2)-PP-Dol alpha-1,2-mannosyltransferase that operates in the biosynthetic pathway of dolichol-linked oligosaccharides, the glycan precursors employed in protein asparagine (N)-glycosylation. The assembly of dolichol-linked oligosaccharides begins on the cytosolic side of the endoplasmic reticulum membrane and finishes in its lumen. The sequential addition of sugars to dolichol pyrophosphate produces dolichol-linked oligosaccharides containing fourteen sugars, including two GlcNAcs, nine mannoses and three glucoses. Once assembled, the oligosaccharide is transferred from the lipid to nascent proteins by oligosaccharyltransferases. Catalyzes, on the cytoplasmic face of the endoplasmic reticulum, the addition of the fourth and fifth mannose residues to the dolichol-linked oligosaccharide chain, to produce Man(5)GlcNAc(2)-PP-dolichol core oligosaccharide.</text>
</comment>
<keyword evidence="8 12" id="KW-0256">Endoplasmic reticulum</keyword>
<feature type="domain" description="ALG11 mannosyltransferase N-terminal" evidence="14">
    <location>
        <begin position="59"/>
        <end position="266"/>
    </location>
</feature>
<evidence type="ECO:0000313" key="16">
    <source>
        <dbReference type="Proteomes" id="UP000736335"/>
    </source>
</evidence>
<evidence type="ECO:0000256" key="1">
    <source>
        <dbReference type="ARBA" id="ARBA00004389"/>
    </source>
</evidence>
<evidence type="ECO:0000256" key="2">
    <source>
        <dbReference type="ARBA" id="ARBA00004922"/>
    </source>
</evidence>
<comment type="subcellular location">
    <subcellularLocation>
        <location evidence="1">Endoplasmic reticulum membrane</location>
        <topology evidence="1">Single-pass membrane protein</topology>
    </subcellularLocation>
</comment>
<dbReference type="EMBL" id="WIUZ02000025">
    <property type="protein sequence ID" value="KAF9778042.1"/>
    <property type="molecule type" value="Genomic_DNA"/>
</dbReference>
<comment type="similarity">
    <text evidence="12">Belongs to the glycosyltransferase group 1 family. Glycosyltransferase 4 subfamily.</text>
</comment>
<dbReference type="EC" id="2.4.1.131" evidence="3 12"/>
<proteinExistence type="inferred from homology"/>
<evidence type="ECO:0000256" key="8">
    <source>
        <dbReference type="ARBA" id="ARBA00022824"/>
    </source>
</evidence>
<comment type="caution">
    <text evidence="15">The sequence shown here is derived from an EMBL/GenBank/DDBJ whole genome shotgun (WGS) entry which is preliminary data.</text>
</comment>
<comment type="pathway">
    <text evidence="2 12">Protein modification; protein glycosylation.</text>
</comment>
<evidence type="ECO:0000256" key="4">
    <source>
        <dbReference type="ARBA" id="ARBA00022018"/>
    </source>
</evidence>
<evidence type="ECO:0000256" key="6">
    <source>
        <dbReference type="ARBA" id="ARBA00022679"/>
    </source>
</evidence>
<dbReference type="Gene3D" id="3.40.50.2000">
    <property type="entry name" value="Glycogen Phosphorylase B"/>
    <property type="match status" value="1"/>
</dbReference>
<sequence>MSMPLGIIVALALSAALANAFAWPLVLLIYIAQLRSRKSSQRTQLAHDLGLPAHPTKSKKVVGFFHPFCNAGGGGERVLWTAIAHIQRTDPGIVSVVYTGDVGATKEQIISKVKSRFDIELSQTTLHFVYLNSRYLVEDKTWPKFTMLGQSLGSMYLAWEAVSKFVPDLFIDTMGYAFTFHVVSMLTGVKVGAYVHYPTISTEMIRRVESRVALHNNSASVSSSTFRTRAKLLYYRIFMFFYVFSLRGASFLMVNSSWTKAHIDSILFHDNGLLNILTYLPPLVFLRPLLVTLKPAEIVYPPCDTREFEKLPLEGRGRIIVSLAQFRPEKDHRTQLLALSSLLGSHPEYRNLPIKMVLIGGSRNAEDAERVEQLRAFAKELNIEGYVDFVVNASFQDIISWLGKASIGLSTMVDEHFGINIVEFMAAGAIPVVHASGGPLKDIVVQVDGKRTGYHAKSPEDFAEAFHSVFQLSKSEDLVLRQRARTWAVEAFSNAEFEEGWDNSQWKNWL</sequence>
<dbReference type="AlphaFoldDB" id="A0A9P6H4U5"/>
<keyword evidence="16" id="KW-1185">Reference proteome</keyword>
<dbReference type="Proteomes" id="UP000736335">
    <property type="component" value="Unassembled WGS sequence"/>
</dbReference>
<dbReference type="InterPro" id="IPR001296">
    <property type="entry name" value="Glyco_trans_1"/>
</dbReference>
<gene>
    <name evidence="15" type="ORF">BJ322DRAFT_1094511</name>
</gene>
<evidence type="ECO:0000256" key="12">
    <source>
        <dbReference type="RuleBase" id="RU367051"/>
    </source>
</evidence>
<feature type="transmembrane region" description="Helical" evidence="12">
    <location>
        <begin position="233"/>
        <end position="254"/>
    </location>
</feature>
<feature type="domain" description="Glycosyl transferase family 1" evidence="13">
    <location>
        <begin position="306"/>
        <end position="475"/>
    </location>
</feature>
<dbReference type="GO" id="GO:0006487">
    <property type="term" value="P:protein N-linked glycosylation"/>
    <property type="evidence" value="ECO:0007669"/>
    <property type="project" value="TreeGrafter"/>
</dbReference>
<dbReference type="GO" id="GO:0005789">
    <property type="term" value="C:endoplasmic reticulum membrane"/>
    <property type="evidence" value="ECO:0007669"/>
    <property type="project" value="UniProtKB-SubCell"/>
</dbReference>
<dbReference type="InterPro" id="IPR031814">
    <property type="entry name" value="ALG11_N"/>
</dbReference>
<dbReference type="InterPro" id="IPR038013">
    <property type="entry name" value="ALG11"/>
</dbReference>
<keyword evidence="10 12" id="KW-0472">Membrane</keyword>
<dbReference type="SUPFAM" id="SSF53756">
    <property type="entry name" value="UDP-Glycosyltransferase/glycogen phosphorylase"/>
    <property type="match status" value="1"/>
</dbReference>
<evidence type="ECO:0000256" key="9">
    <source>
        <dbReference type="ARBA" id="ARBA00022989"/>
    </source>
</evidence>